<comment type="similarity">
    <text evidence="2">Belongs to the tubulin family.</text>
</comment>
<evidence type="ECO:0000259" key="8">
    <source>
        <dbReference type="SMART" id="SM00864"/>
    </source>
</evidence>
<dbReference type="GO" id="GO:0003924">
    <property type="term" value="F:GTPase activity"/>
    <property type="evidence" value="ECO:0007669"/>
    <property type="project" value="InterPro"/>
</dbReference>
<dbReference type="AlphaFoldDB" id="A0A8H5HAL0"/>
<organism evidence="9 10">
    <name type="scientific">Tricholomella constricta</name>
    <dbReference type="NCBI Taxonomy" id="117010"/>
    <lineage>
        <taxon>Eukaryota</taxon>
        <taxon>Fungi</taxon>
        <taxon>Dikarya</taxon>
        <taxon>Basidiomycota</taxon>
        <taxon>Agaricomycotina</taxon>
        <taxon>Agaricomycetes</taxon>
        <taxon>Agaricomycetidae</taxon>
        <taxon>Agaricales</taxon>
        <taxon>Tricholomatineae</taxon>
        <taxon>Lyophyllaceae</taxon>
        <taxon>Tricholomella</taxon>
    </lineage>
</organism>
<dbReference type="Pfam" id="PF00091">
    <property type="entry name" value="Tubulin"/>
    <property type="match status" value="2"/>
</dbReference>
<comment type="subunit">
    <text evidence="3">Dimer of alpha and beta chains. A typical microtubule is a hollow water-filled tube with an outer diameter of 25 nm and an inner diameter of 15 nM. Alpha-beta heterodimers associate head-to-tail to form protofilaments running lengthwise along the microtubule wall with the beta-tubulin subunit facing the microtubule plus end conferring a structural polarity. Microtubules usually have 13 protofilaments but different protofilament numbers can be found in some organisms and specialized cells.</text>
</comment>
<accession>A0A8H5HAL0</accession>
<evidence type="ECO:0000256" key="6">
    <source>
        <dbReference type="ARBA" id="ARBA00023134"/>
    </source>
</evidence>
<dbReference type="InterPro" id="IPR000217">
    <property type="entry name" value="Tubulin"/>
</dbReference>
<dbReference type="Proteomes" id="UP000565441">
    <property type="component" value="Unassembled WGS sequence"/>
</dbReference>
<feature type="domain" description="Tubulin/FtsZ GTPase" evidence="8">
    <location>
        <begin position="29"/>
        <end position="211"/>
    </location>
</feature>
<name>A0A8H5HAL0_9AGAR</name>
<keyword evidence="6" id="KW-0342">GTP-binding</keyword>
<keyword evidence="5" id="KW-0547">Nucleotide-binding</keyword>
<dbReference type="PRINTS" id="PR01163">
    <property type="entry name" value="BETATUBULIN"/>
</dbReference>
<dbReference type="OrthoDB" id="1662883at2759"/>
<evidence type="ECO:0000313" key="10">
    <source>
        <dbReference type="Proteomes" id="UP000565441"/>
    </source>
</evidence>
<dbReference type="SMART" id="SM00864">
    <property type="entry name" value="Tubulin"/>
    <property type="match status" value="1"/>
</dbReference>
<evidence type="ECO:0000256" key="7">
    <source>
        <dbReference type="ARBA" id="ARBA00023212"/>
    </source>
</evidence>
<evidence type="ECO:0000256" key="2">
    <source>
        <dbReference type="ARBA" id="ARBA00009636"/>
    </source>
</evidence>
<dbReference type="PRINTS" id="PR01161">
    <property type="entry name" value="TUBULIN"/>
</dbReference>
<proteinExistence type="inferred from homology"/>
<gene>
    <name evidence="9" type="ORF">D9615_005725</name>
</gene>
<sequence length="265" mass="29352">MPVGQAGNQVGEAFWKMIIAEHGLDEQGAGVYFTEVESSKGHKYVPRSIQIDLEAGVCNRLRGGSLGELFRPDTYIHGQSGAGNNWAKGCVLKPSWFRTLSEGKQNRVMLYRASRSSIRSAVVPEFPDRMLATFSIIPSPKVSETIVEPYNAMLSMHQLVDNGDLTICVDNEALYDISTVVMKNPSPTFENLNDLIARVMCGVSTSLRFPGQLNGFVIVFRFLMISPLQARNRDLRKLGMNLVPFPRLRAVLQPQVEGLPGHLDS</sequence>
<dbReference type="EMBL" id="JAACJP010000015">
    <property type="protein sequence ID" value="KAF5379772.1"/>
    <property type="molecule type" value="Genomic_DNA"/>
</dbReference>
<dbReference type="PANTHER" id="PTHR11588">
    <property type="entry name" value="TUBULIN"/>
    <property type="match status" value="1"/>
</dbReference>
<evidence type="ECO:0000256" key="4">
    <source>
        <dbReference type="ARBA" id="ARBA00022701"/>
    </source>
</evidence>
<dbReference type="GO" id="GO:0005874">
    <property type="term" value="C:microtubule"/>
    <property type="evidence" value="ECO:0007669"/>
    <property type="project" value="UniProtKB-KW"/>
</dbReference>
<dbReference type="SUPFAM" id="SSF52490">
    <property type="entry name" value="Tubulin nucleotide-binding domain-like"/>
    <property type="match status" value="1"/>
</dbReference>
<dbReference type="GO" id="GO:0005525">
    <property type="term" value="F:GTP binding"/>
    <property type="evidence" value="ECO:0007669"/>
    <property type="project" value="UniProtKB-KW"/>
</dbReference>
<keyword evidence="7" id="KW-0963">Cytoplasm</keyword>
<dbReference type="InterPro" id="IPR002453">
    <property type="entry name" value="Beta_tubulin"/>
</dbReference>
<dbReference type="GO" id="GO:0007017">
    <property type="term" value="P:microtubule-based process"/>
    <property type="evidence" value="ECO:0007669"/>
    <property type="project" value="InterPro"/>
</dbReference>
<dbReference type="InterPro" id="IPR003008">
    <property type="entry name" value="Tubulin_FtsZ_GTPase"/>
</dbReference>
<evidence type="ECO:0000256" key="3">
    <source>
        <dbReference type="ARBA" id="ARBA00011747"/>
    </source>
</evidence>
<comment type="subcellular location">
    <subcellularLocation>
        <location evidence="1">Cytoplasm</location>
        <location evidence="1">Cytoskeleton</location>
    </subcellularLocation>
</comment>
<comment type="caution">
    <text evidence="9">The sequence shown here is derived from an EMBL/GenBank/DDBJ whole genome shotgun (WGS) entry which is preliminary data.</text>
</comment>
<keyword evidence="4" id="KW-0493">Microtubule</keyword>
<dbReference type="GO" id="GO:0005200">
    <property type="term" value="F:structural constituent of cytoskeleton"/>
    <property type="evidence" value="ECO:0007669"/>
    <property type="project" value="InterPro"/>
</dbReference>
<keyword evidence="10" id="KW-1185">Reference proteome</keyword>
<reference evidence="9 10" key="1">
    <citation type="journal article" date="2020" name="ISME J.">
        <title>Uncovering the hidden diversity of litter-decomposition mechanisms in mushroom-forming fungi.</title>
        <authorList>
            <person name="Floudas D."/>
            <person name="Bentzer J."/>
            <person name="Ahren D."/>
            <person name="Johansson T."/>
            <person name="Persson P."/>
            <person name="Tunlid A."/>
        </authorList>
    </citation>
    <scope>NUCLEOTIDE SEQUENCE [LARGE SCALE GENOMIC DNA]</scope>
    <source>
        <strain evidence="9 10">CBS 661.87</strain>
    </source>
</reference>
<evidence type="ECO:0000313" key="9">
    <source>
        <dbReference type="EMBL" id="KAF5379772.1"/>
    </source>
</evidence>
<dbReference type="Gene3D" id="3.40.50.1440">
    <property type="entry name" value="Tubulin/FtsZ, GTPase domain"/>
    <property type="match status" value="2"/>
</dbReference>
<evidence type="ECO:0000256" key="1">
    <source>
        <dbReference type="ARBA" id="ARBA00004245"/>
    </source>
</evidence>
<evidence type="ECO:0000256" key="5">
    <source>
        <dbReference type="ARBA" id="ARBA00022741"/>
    </source>
</evidence>
<keyword evidence="7" id="KW-0206">Cytoskeleton</keyword>
<dbReference type="InterPro" id="IPR036525">
    <property type="entry name" value="Tubulin/FtsZ_GTPase_sf"/>
</dbReference>
<protein>
    <recommendedName>
        <fullName evidence="8">Tubulin/FtsZ GTPase domain-containing protein</fullName>
    </recommendedName>
</protein>